<reference evidence="17" key="1">
    <citation type="submission" date="2016-06" db="EMBL/GenBank/DDBJ databases">
        <authorList>
            <person name="Cuomo C."/>
            <person name="Litvintseva A."/>
            <person name="Heitman J."/>
            <person name="Chen Y."/>
            <person name="Sun S."/>
            <person name="Springer D."/>
            <person name="Dromer F."/>
            <person name="Young S."/>
            <person name="Zeng Q."/>
            <person name="Chapman S."/>
            <person name="Gujja S."/>
            <person name="Saif S."/>
            <person name="Birren B."/>
        </authorList>
    </citation>
    <scope>NUCLEOTIDE SEQUENCE</scope>
    <source>
        <strain evidence="17">CBS 7841</strain>
    </source>
</reference>
<dbReference type="CDD" id="cd13749">
    <property type="entry name" value="Zn-ribbon_TFIIS"/>
    <property type="match status" value="1"/>
</dbReference>
<keyword evidence="18" id="KW-1185">Reference proteome</keyword>
<evidence type="ECO:0000256" key="11">
    <source>
        <dbReference type="PROSITE-ProRule" id="PRU00472"/>
    </source>
</evidence>
<keyword evidence="6" id="KW-0805">Transcription regulation</keyword>
<feature type="domain" description="TFIIS N-terminal" evidence="15">
    <location>
        <begin position="1"/>
        <end position="81"/>
    </location>
</feature>
<dbReference type="GO" id="GO:0031564">
    <property type="term" value="P:transcription antitermination"/>
    <property type="evidence" value="ECO:0007669"/>
    <property type="project" value="TreeGrafter"/>
</dbReference>
<evidence type="ECO:0000256" key="1">
    <source>
        <dbReference type="ARBA" id="ARBA00004123"/>
    </source>
</evidence>
<protein>
    <submittedName>
        <fullName evidence="17">Transcription elongation factor S-II</fullName>
    </submittedName>
</protein>
<dbReference type="GO" id="GO:0008270">
    <property type="term" value="F:zinc ion binding"/>
    <property type="evidence" value="ECO:0007669"/>
    <property type="project" value="UniProtKB-KW"/>
</dbReference>
<dbReference type="PROSITE" id="PS51133">
    <property type="entry name" value="ZF_TFIIS_2"/>
    <property type="match status" value="1"/>
</dbReference>
<feature type="compositionally biased region" description="Basic and acidic residues" evidence="13">
    <location>
        <begin position="147"/>
        <end position="165"/>
    </location>
</feature>
<evidence type="ECO:0000256" key="4">
    <source>
        <dbReference type="ARBA" id="ARBA00022771"/>
    </source>
</evidence>
<dbReference type="GO" id="GO:0005634">
    <property type="term" value="C:nucleus"/>
    <property type="evidence" value="ECO:0007669"/>
    <property type="project" value="UniProtKB-SubCell"/>
</dbReference>
<dbReference type="Proteomes" id="UP000094043">
    <property type="component" value="Chromosome 3"/>
</dbReference>
<dbReference type="SUPFAM" id="SSF57783">
    <property type="entry name" value="Zinc beta-ribbon"/>
    <property type="match status" value="1"/>
</dbReference>
<feature type="region of interest" description="Disordered" evidence="13">
    <location>
        <begin position="78"/>
        <end position="177"/>
    </location>
</feature>
<feature type="compositionally biased region" description="Basic and acidic residues" evidence="13">
    <location>
        <begin position="78"/>
        <end position="113"/>
    </location>
</feature>
<dbReference type="InterPro" id="IPR001222">
    <property type="entry name" value="Znf_TFIIS"/>
</dbReference>
<feature type="compositionally biased region" description="Low complexity" evidence="13">
    <location>
        <begin position="114"/>
        <end position="129"/>
    </location>
</feature>
<dbReference type="GO" id="GO:0006362">
    <property type="term" value="P:transcription elongation by RNA polymerase I"/>
    <property type="evidence" value="ECO:0007669"/>
    <property type="project" value="TreeGrafter"/>
</dbReference>
<accession>A0AAJ8M0C8</accession>
<dbReference type="Pfam" id="PF01096">
    <property type="entry name" value="Zn_ribbon_TFIIS"/>
    <property type="match status" value="1"/>
</dbReference>
<evidence type="ECO:0000256" key="10">
    <source>
        <dbReference type="ARBA" id="ARBA00025408"/>
    </source>
</evidence>
<proteinExistence type="inferred from homology"/>
<comment type="function">
    <text evidence="10">Necessary for efficient RNA polymerase II transcription elongation past template-encoded arresting sites. The arresting sites in DNA have the property of trapping a certain fraction of elongating RNA polymerases that pass through, resulting in locked ternary complexes. Cleavage of the nascent transcript by S-II allows the resumption of elongation from the new 3'-terminus.</text>
</comment>
<sequence length="382" mass="41956">MDAAALTMHVKELSAANQAGKLDEITRLLQKLETEPVPTEDLLRSSKAGVAVGKLRAHADAGISALAKDIVKKWRDAVEESKKKRKRAEGEDGKEARKEREDGSRKRVKDEAASSKAVSPSATPSASTPDIKQTSPPARQPLSTIDPTRKDPRTAKGDKVSETLRADSSGGGRPDSVRDKGVVLIYDALALDSTAETKILQERAIGIEFAAYKALNYSTGNDYRAKMRSLFLNLKDKGNPALRNEIVLGYIGADKVASMSKDEMASESIRMQKEQLAKENLFKAKAVGETQAETDAFKCGRCQQRKCTYYQMQTRSADEPMTTFVTYVLLKDSNKRSLLTIHFPIRCQTDAQIVVTAGNSVDLCRPFSECILGIFFFSILTL</sequence>
<dbReference type="InterPro" id="IPR003617">
    <property type="entry name" value="TFIIS/CRSP70_N_sub"/>
</dbReference>
<dbReference type="InterPro" id="IPR035441">
    <property type="entry name" value="TFIIS/LEDGF_dom_sf"/>
</dbReference>
<evidence type="ECO:0000256" key="13">
    <source>
        <dbReference type="SAM" id="MobiDB-lite"/>
    </source>
</evidence>
<keyword evidence="3" id="KW-0479">Metal-binding</keyword>
<evidence type="ECO:0000256" key="12">
    <source>
        <dbReference type="PROSITE-ProRule" id="PRU00649"/>
    </source>
</evidence>
<dbReference type="EMBL" id="CP143786">
    <property type="protein sequence ID" value="WVN87835.1"/>
    <property type="molecule type" value="Genomic_DNA"/>
</dbReference>
<organism evidence="17 18">
    <name type="scientific">Cryptococcus depauperatus CBS 7841</name>
    <dbReference type="NCBI Taxonomy" id="1295531"/>
    <lineage>
        <taxon>Eukaryota</taxon>
        <taxon>Fungi</taxon>
        <taxon>Dikarya</taxon>
        <taxon>Basidiomycota</taxon>
        <taxon>Agaricomycotina</taxon>
        <taxon>Tremellomycetes</taxon>
        <taxon>Tremellales</taxon>
        <taxon>Cryptococcaceae</taxon>
        <taxon>Cryptococcus</taxon>
    </lineage>
</organism>
<dbReference type="Gene3D" id="1.10.472.30">
    <property type="entry name" value="Transcription elongation factor S-II, central domain"/>
    <property type="match status" value="1"/>
</dbReference>
<feature type="compositionally biased region" description="Polar residues" evidence="13">
    <location>
        <begin position="130"/>
        <end position="146"/>
    </location>
</feature>
<evidence type="ECO:0000256" key="9">
    <source>
        <dbReference type="ARBA" id="ARBA00023242"/>
    </source>
</evidence>
<dbReference type="SUPFAM" id="SSF47676">
    <property type="entry name" value="Conserved domain common to transcription factors TFIIS, elongin A, CRSP70"/>
    <property type="match status" value="1"/>
</dbReference>
<reference evidence="17" key="2">
    <citation type="journal article" date="2022" name="Elife">
        <title>Obligate sexual reproduction of a homothallic fungus closely related to the Cryptococcus pathogenic species complex.</title>
        <authorList>
            <person name="Passer A.R."/>
            <person name="Clancey S.A."/>
            <person name="Shea T."/>
            <person name="David-Palma M."/>
            <person name="Averette A.F."/>
            <person name="Boekhout T."/>
            <person name="Porcel B.M."/>
            <person name="Nowrousian M."/>
            <person name="Cuomo C.A."/>
            <person name="Sun S."/>
            <person name="Heitman J."/>
            <person name="Coelho M.A."/>
        </authorList>
    </citation>
    <scope>NUCLEOTIDE SEQUENCE</scope>
    <source>
        <strain evidence="17">CBS 7841</strain>
    </source>
</reference>
<dbReference type="Pfam" id="PF08711">
    <property type="entry name" value="Med26"/>
    <property type="match status" value="1"/>
</dbReference>
<evidence type="ECO:0000313" key="17">
    <source>
        <dbReference type="EMBL" id="WVN87835.1"/>
    </source>
</evidence>
<feature type="domain" description="TFIIS-type" evidence="14">
    <location>
        <begin position="295"/>
        <end position="352"/>
    </location>
</feature>
<dbReference type="FunFam" id="1.20.930.10:FF:000007">
    <property type="entry name" value="Transcription elongation factor S-II"/>
    <property type="match status" value="1"/>
</dbReference>
<evidence type="ECO:0000259" key="15">
    <source>
        <dbReference type="PROSITE" id="PS51319"/>
    </source>
</evidence>
<dbReference type="SMART" id="SM00510">
    <property type="entry name" value="TFS2M"/>
    <property type="match status" value="1"/>
</dbReference>
<evidence type="ECO:0000256" key="3">
    <source>
        <dbReference type="ARBA" id="ARBA00022723"/>
    </source>
</evidence>
<dbReference type="GO" id="GO:0000977">
    <property type="term" value="F:RNA polymerase II transcription regulatory region sequence-specific DNA binding"/>
    <property type="evidence" value="ECO:0007669"/>
    <property type="project" value="TreeGrafter"/>
</dbReference>
<keyword evidence="4 11" id="KW-0863">Zinc-finger</keyword>
<comment type="similarity">
    <text evidence="2">Belongs to the TFS-II family.</text>
</comment>
<keyword evidence="7" id="KW-0238">DNA-binding</keyword>
<dbReference type="InterPro" id="IPR035100">
    <property type="entry name" value="TF_IIS-typ"/>
</dbReference>
<dbReference type="InterPro" id="IPR036575">
    <property type="entry name" value="TFIIS_cen_dom_sf"/>
</dbReference>
<reference evidence="17" key="3">
    <citation type="submission" date="2024-01" db="EMBL/GenBank/DDBJ databases">
        <authorList>
            <person name="Coelho M.A."/>
            <person name="David-Palma M."/>
            <person name="Shea T."/>
            <person name="Sun S."/>
            <person name="Cuomo C.A."/>
            <person name="Heitman J."/>
        </authorList>
    </citation>
    <scope>NUCLEOTIDE SEQUENCE</scope>
    <source>
        <strain evidence="17">CBS 7841</strain>
    </source>
</reference>
<feature type="domain" description="TFIIS central" evidence="16">
    <location>
        <begin position="177"/>
        <end position="292"/>
    </location>
</feature>
<gene>
    <name evidence="17" type="ORF">L203_103030</name>
</gene>
<evidence type="ECO:0000259" key="14">
    <source>
        <dbReference type="PROSITE" id="PS51133"/>
    </source>
</evidence>
<evidence type="ECO:0000256" key="5">
    <source>
        <dbReference type="ARBA" id="ARBA00022833"/>
    </source>
</evidence>
<dbReference type="GO" id="GO:0003746">
    <property type="term" value="F:translation elongation factor activity"/>
    <property type="evidence" value="ECO:0007669"/>
    <property type="project" value="UniProtKB-KW"/>
</dbReference>
<keyword evidence="5" id="KW-0862">Zinc</keyword>
<dbReference type="FunFam" id="1.10.472.30:FF:000003">
    <property type="entry name" value="Transcription elongation factor S-II"/>
    <property type="match status" value="1"/>
</dbReference>
<evidence type="ECO:0000256" key="7">
    <source>
        <dbReference type="ARBA" id="ARBA00023125"/>
    </source>
</evidence>
<dbReference type="PROSITE" id="PS51321">
    <property type="entry name" value="TFIIS_CENTRAL"/>
    <property type="match status" value="1"/>
</dbReference>
<evidence type="ECO:0000259" key="16">
    <source>
        <dbReference type="PROSITE" id="PS51321"/>
    </source>
</evidence>
<dbReference type="PANTHER" id="PTHR11477">
    <property type="entry name" value="TRANSCRIPTION FACTOR S-II ZINC FINGER DOMAIN-CONTAINING PROTEIN"/>
    <property type="match status" value="1"/>
</dbReference>
<evidence type="ECO:0000313" key="18">
    <source>
        <dbReference type="Proteomes" id="UP000094043"/>
    </source>
</evidence>
<dbReference type="PROSITE" id="PS51319">
    <property type="entry name" value="TFIIS_N"/>
    <property type="match status" value="1"/>
</dbReference>
<dbReference type="SUPFAM" id="SSF46942">
    <property type="entry name" value="Elongation factor TFIIS domain 2"/>
    <property type="match status" value="1"/>
</dbReference>
<dbReference type="InterPro" id="IPR017923">
    <property type="entry name" value="TFIIS_N"/>
</dbReference>
<evidence type="ECO:0000256" key="8">
    <source>
        <dbReference type="ARBA" id="ARBA00023163"/>
    </source>
</evidence>
<dbReference type="SMART" id="SM00509">
    <property type="entry name" value="TFS2N"/>
    <property type="match status" value="1"/>
</dbReference>
<keyword evidence="8" id="KW-0804">Transcription</keyword>
<dbReference type="Pfam" id="PF07500">
    <property type="entry name" value="TFIIS_M"/>
    <property type="match status" value="1"/>
</dbReference>
<name>A0AAJ8M0C8_9TREE</name>
<keyword evidence="17" id="KW-0251">Elongation factor</keyword>
<evidence type="ECO:0000256" key="2">
    <source>
        <dbReference type="ARBA" id="ARBA00009647"/>
    </source>
</evidence>
<dbReference type="RefSeq" id="XP_066068535.1">
    <property type="nucleotide sequence ID" value="XM_066212438.1"/>
</dbReference>
<evidence type="ECO:0000256" key="6">
    <source>
        <dbReference type="ARBA" id="ARBA00023015"/>
    </source>
</evidence>
<dbReference type="GO" id="GO:0031440">
    <property type="term" value="P:regulation of mRNA 3'-end processing"/>
    <property type="evidence" value="ECO:0007669"/>
    <property type="project" value="TreeGrafter"/>
</dbReference>
<dbReference type="GO" id="GO:0006368">
    <property type="term" value="P:transcription elongation by RNA polymerase II"/>
    <property type="evidence" value="ECO:0007669"/>
    <property type="project" value="TreeGrafter"/>
</dbReference>
<dbReference type="KEGG" id="cdep:91087241"/>
<dbReference type="GO" id="GO:0001139">
    <property type="term" value="F:RNA polymerase II complex recruiting activity"/>
    <property type="evidence" value="ECO:0007669"/>
    <property type="project" value="TreeGrafter"/>
</dbReference>
<dbReference type="SMART" id="SM00440">
    <property type="entry name" value="ZnF_C2C2"/>
    <property type="match status" value="1"/>
</dbReference>
<keyword evidence="17" id="KW-0648">Protein biosynthesis</keyword>
<comment type="subcellular location">
    <subcellularLocation>
        <location evidence="1 12">Nucleus</location>
    </subcellularLocation>
</comment>
<dbReference type="Gene3D" id="2.20.25.10">
    <property type="match status" value="1"/>
</dbReference>
<dbReference type="InterPro" id="IPR003618">
    <property type="entry name" value="TFIIS_cen_dom"/>
</dbReference>
<dbReference type="PANTHER" id="PTHR11477:SF0">
    <property type="entry name" value="IP08861P-RELATED"/>
    <property type="match status" value="1"/>
</dbReference>
<dbReference type="Gene3D" id="1.20.930.10">
    <property type="entry name" value="Conserved domain common to transcription factors TFIIS, elongin A, CRSP70"/>
    <property type="match status" value="1"/>
</dbReference>
<dbReference type="PIRSF" id="PIRSF006704">
    <property type="entry name" value="TF_IIS"/>
    <property type="match status" value="1"/>
</dbReference>
<dbReference type="AlphaFoldDB" id="A0AAJ8M0C8"/>
<dbReference type="GeneID" id="91087241"/>
<keyword evidence="9 12" id="KW-0539">Nucleus</keyword>